<comment type="caution">
    <text evidence="2">The sequence shown here is derived from an EMBL/GenBank/DDBJ whole genome shotgun (WGS) entry which is preliminary data.</text>
</comment>
<dbReference type="Proteomes" id="UP000295621">
    <property type="component" value="Unassembled WGS sequence"/>
</dbReference>
<dbReference type="EMBL" id="SMKL01000017">
    <property type="protein sequence ID" value="TDC52118.1"/>
    <property type="molecule type" value="Genomic_DNA"/>
</dbReference>
<feature type="chain" id="PRO_5020906567" evidence="1">
    <location>
        <begin position="30"/>
        <end position="161"/>
    </location>
</feature>
<accession>A0A4R4RQE6</accession>
<keyword evidence="3" id="KW-1185">Reference proteome</keyword>
<dbReference type="RefSeq" id="WP_131981775.1">
    <property type="nucleotide sequence ID" value="NZ_SMKL01000017.1"/>
</dbReference>
<evidence type="ECO:0000256" key="1">
    <source>
        <dbReference type="SAM" id="SignalP"/>
    </source>
</evidence>
<reference evidence="2 3" key="1">
    <citation type="submission" date="2019-02" db="EMBL/GenBank/DDBJ databases">
        <title>Draft genome sequences of novel Actinobacteria.</title>
        <authorList>
            <person name="Sahin N."/>
            <person name="Ay H."/>
            <person name="Saygin H."/>
        </authorList>
    </citation>
    <scope>NUCLEOTIDE SEQUENCE [LARGE SCALE GENOMIC DNA]</scope>
    <source>
        <strain evidence="2 3">KC603</strain>
    </source>
</reference>
<keyword evidence="1" id="KW-0732">Signal</keyword>
<evidence type="ECO:0000313" key="2">
    <source>
        <dbReference type="EMBL" id="TDC52118.1"/>
    </source>
</evidence>
<dbReference type="AlphaFoldDB" id="A0A4R4RQE6"/>
<name>A0A4R4RQE6_9ACTN</name>
<feature type="signal peptide" evidence="1">
    <location>
        <begin position="1"/>
        <end position="29"/>
    </location>
</feature>
<sequence>MRPSVRSFALSLVAGVLGLSLLGTAPAQAGPQPSPAKSPASVGAPATAEARAGGVAVNQRRIYLRFPAPNGARACTTRKIDLAAGRYRWTQIGGATREYDLRKGRYYWKDCIEYHITPSYDWVYARHSTLQNDTGGTVSLPGTLQYGSSGWYWFGSHLLRL</sequence>
<protein>
    <submittedName>
        <fullName evidence="2">Uncharacterized protein</fullName>
    </submittedName>
</protein>
<gene>
    <name evidence="2" type="ORF">E1212_09770</name>
</gene>
<evidence type="ECO:0000313" key="3">
    <source>
        <dbReference type="Proteomes" id="UP000295621"/>
    </source>
</evidence>
<proteinExistence type="predicted"/>
<organism evidence="2 3">
    <name type="scientific">Jiangella ureilytica</name>
    <dbReference type="NCBI Taxonomy" id="2530374"/>
    <lineage>
        <taxon>Bacteria</taxon>
        <taxon>Bacillati</taxon>
        <taxon>Actinomycetota</taxon>
        <taxon>Actinomycetes</taxon>
        <taxon>Jiangellales</taxon>
        <taxon>Jiangellaceae</taxon>
        <taxon>Jiangella</taxon>
    </lineage>
</organism>